<feature type="region of interest" description="Disordered" evidence="2">
    <location>
        <begin position="203"/>
        <end position="222"/>
    </location>
</feature>
<gene>
    <name evidence="4" type="ordered locus">Tbd_0362</name>
</gene>
<keyword evidence="5" id="KW-1185">Reference proteome</keyword>
<name>Q3SLU0_THIDA</name>
<keyword evidence="3" id="KW-0732">Signal</keyword>
<evidence type="ECO:0000256" key="1">
    <source>
        <dbReference type="SAM" id="Coils"/>
    </source>
</evidence>
<feature type="chain" id="PRO_5004228990" evidence="3">
    <location>
        <begin position="23"/>
        <end position="222"/>
    </location>
</feature>
<dbReference type="HOGENOM" id="CLU_1228850_0_0_4"/>
<dbReference type="KEGG" id="tbd:Tbd_0362"/>
<protein>
    <submittedName>
        <fullName evidence="4">Uncharacterized protein</fullName>
    </submittedName>
</protein>
<dbReference type="EMBL" id="CP000116">
    <property type="protein sequence ID" value="AAZ96315.1"/>
    <property type="molecule type" value="Genomic_DNA"/>
</dbReference>
<evidence type="ECO:0000313" key="4">
    <source>
        <dbReference type="EMBL" id="AAZ96315.1"/>
    </source>
</evidence>
<dbReference type="AlphaFoldDB" id="Q3SLU0"/>
<feature type="signal peptide" evidence="3">
    <location>
        <begin position="1"/>
        <end position="22"/>
    </location>
</feature>
<evidence type="ECO:0000256" key="2">
    <source>
        <dbReference type="SAM" id="MobiDB-lite"/>
    </source>
</evidence>
<reference evidence="4 5" key="1">
    <citation type="journal article" date="2006" name="J. Bacteriol.">
        <title>The genome sequence of the obligately chemolithoautotrophic, facultatively anaerobic bacterium Thiobacillus denitrificans.</title>
        <authorList>
            <person name="Beller H.R."/>
            <person name="Chain P.S."/>
            <person name="Letain T.E."/>
            <person name="Chakicherla A."/>
            <person name="Larimer F.W."/>
            <person name="Richardson P.M."/>
            <person name="Coleman M.A."/>
            <person name="Wood A.P."/>
            <person name="Kelly D.P."/>
        </authorList>
    </citation>
    <scope>NUCLEOTIDE SEQUENCE [LARGE SCALE GENOMIC DNA]</scope>
    <source>
        <strain evidence="4 5">ATCC 25259</strain>
    </source>
</reference>
<keyword evidence="1" id="KW-0175">Coiled coil</keyword>
<dbReference type="Proteomes" id="UP000008291">
    <property type="component" value="Chromosome"/>
</dbReference>
<sequence length="222" mass="24750">MKRVAWMVLATAIASASASAYAGNDSREKQMLRRMQQQVQQLDQARAQAEQDRAAALADNEALTREIAGEIVTARRERAARGRLERELEAARKELDALRARLGDTEKQLADSQARQQVDAQALRQLHTVKERTARELSGVSRDLTVCRAHNGQLYGLGREMMQRYREKTCADAVAQIEPFTGLKRVEVENLLETWRDRLDGEKIGVPVSAEPNGASLPSSGR</sequence>
<evidence type="ECO:0000256" key="3">
    <source>
        <dbReference type="SAM" id="SignalP"/>
    </source>
</evidence>
<proteinExistence type="predicted"/>
<feature type="coiled-coil region" evidence="1">
    <location>
        <begin position="28"/>
        <end position="115"/>
    </location>
</feature>
<evidence type="ECO:0000313" key="5">
    <source>
        <dbReference type="Proteomes" id="UP000008291"/>
    </source>
</evidence>
<dbReference type="eggNOG" id="COG1196">
    <property type="taxonomic scope" value="Bacteria"/>
</dbReference>
<dbReference type="STRING" id="292415.Tbd_0362"/>
<organism evidence="4 5">
    <name type="scientific">Thiobacillus denitrificans (strain ATCC 25259 / T1)</name>
    <dbReference type="NCBI Taxonomy" id="292415"/>
    <lineage>
        <taxon>Bacteria</taxon>
        <taxon>Pseudomonadati</taxon>
        <taxon>Pseudomonadota</taxon>
        <taxon>Betaproteobacteria</taxon>
        <taxon>Nitrosomonadales</taxon>
        <taxon>Thiobacillaceae</taxon>
        <taxon>Thiobacillus</taxon>
    </lineage>
</organism>
<accession>Q3SLU0</accession>